<dbReference type="InterPro" id="IPR001636">
    <property type="entry name" value="SAICAR_synth"/>
</dbReference>
<dbReference type="AlphaFoldDB" id="A0A381USI1"/>
<feature type="domain" description="SAICAR synthetase/ADE2 N-terminal" evidence="9">
    <location>
        <begin position="6"/>
        <end position="230"/>
    </location>
</feature>
<evidence type="ECO:0000256" key="8">
    <source>
        <dbReference type="ARBA" id="ARBA00048475"/>
    </source>
</evidence>
<gene>
    <name evidence="10" type="ORF">METZ01_LOCUS83986</name>
</gene>
<reference evidence="10" key="1">
    <citation type="submission" date="2018-05" db="EMBL/GenBank/DDBJ databases">
        <authorList>
            <person name="Lanie J.A."/>
            <person name="Ng W.-L."/>
            <person name="Kazmierczak K.M."/>
            <person name="Andrzejewski T.M."/>
            <person name="Davidsen T.M."/>
            <person name="Wayne K.J."/>
            <person name="Tettelin H."/>
            <person name="Glass J.I."/>
            <person name="Rusch D."/>
            <person name="Podicherti R."/>
            <person name="Tsui H.-C.T."/>
            <person name="Winkler M.E."/>
        </authorList>
    </citation>
    <scope>NUCLEOTIDE SEQUENCE</scope>
</reference>
<protein>
    <recommendedName>
        <fullName evidence="3">phosphoribosylaminoimidazolesuccinocarboxamide synthase</fullName>
        <ecNumber evidence="3">6.3.2.6</ecNumber>
    </recommendedName>
</protein>
<evidence type="ECO:0000256" key="7">
    <source>
        <dbReference type="ARBA" id="ARBA00022840"/>
    </source>
</evidence>
<comment type="similarity">
    <text evidence="2">Belongs to the SAICAR synthetase family.</text>
</comment>
<keyword evidence="5" id="KW-0547">Nucleotide-binding</keyword>
<keyword evidence="6" id="KW-0658">Purine biosynthesis</keyword>
<dbReference type="NCBIfam" id="TIGR00081">
    <property type="entry name" value="purC"/>
    <property type="match status" value="1"/>
</dbReference>
<dbReference type="InterPro" id="IPR028923">
    <property type="entry name" value="SAICAR_synt/ADE2_N"/>
</dbReference>
<dbReference type="Gene3D" id="3.30.470.20">
    <property type="entry name" value="ATP-grasp fold, B domain"/>
    <property type="match status" value="1"/>
</dbReference>
<name>A0A381USI1_9ZZZZ</name>
<dbReference type="GO" id="GO:0005524">
    <property type="term" value="F:ATP binding"/>
    <property type="evidence" value="ECO:0007669"/>
    <property type="project" value="UniProtKB-KW"/>
</dbReference>
<dbReference type="Gene3D" id="3.30.200.20">
    <property type="entry name" value="Phosphorylase Kinase, domain 1"/>
    <property type="match status" value="1"/>
</dbReference>
<organism evidence="10">
    <name type="scientific">marine metagenome</name>
    <dbReference type="NCBI Taxonomy" id="408172"/>
    <lineage>
        <taxon>unclassified sequences</taxon>
        <taxon>metagenomes</taxon>
        <taxon>ecological metagenomes</taxon>
    </lineage>
</organism>
<keyword evidence="7" id="KW-0067">ATP-binding</keyword>
<dbReference type="Pfam" id="PF01259">
    <property type="entry name" value="SAICAR_synt"/>
    <property type="match status" value="1"/>
</dbReference>
<evidence type="ECO:0000313" key="10">
    <source>
        <dbReference type="EMBL" id="SVA31132.1"/>
    </source>
</evidence>
<accession>A0A381USI1</accession>
<dbReference type="PANTHER" id="PTHR43599">
    <property type="entry name" value="MULTIFUNCTIONAL PROTEIN ADE2"/>
    <property type="match status" value="1"/>
</dbReference>
<dbReference type="GO" id="GO:0006189">
    <property type="term" value="P:'de novo' IMP biosynthetic process"/>
    <property type="evidence" value="ECO:0007669"/>
    <property type="project" value="UniProtKB-UniPathway"/>
</dbReference>
<dbReference type="EMBL" id="UINC01007049">
    <property type="protein sequence ID" value="SVA31132.1"/>
    <property type="molecule type" value="Genomic_DNA"/>
</dbReference>
<dbReference type="HAMAP" id="MF_00137">
    <property type="entry name" value="SAICAR_synth"/>
    <property type="match status" value="1"/>
</dbReference>
<dbReference type="InterPro" id="IPR018236">
    <property type="entry name" value="SAICAR_synthetase_CS"/>
</dbReference>
<comment type="pathway">
    <text evidence="1">Purine metabolism; IMP biosynthesis via de novo pathway; 5-amino-1-(5-phospho-D-ribosyl)imidazole-4-carboxamide from 5-amino-1-(5-phospho-D-ribosyl)imidazole-4-carboxylate: step 1/2.</text>
</comment>
<proteinExistence type="inferred from homology"/>
<sequence>MEKLEQLYQGKAKILHKTSDPDLLIQYFKDDASAFDGKKKGTIVDKGVMNNHMSSRIFEYLEENGVKTHFVKNLNDREMLVKNLDIIPVEVVLRNVAAGSLCKRLGIEEGRVFEEQPILEFFYKSDPLGDPMINECHVDIFGWATKEEVEILKSEGIKINKLMVEFFKERKIRLVDFKVEFGRHKGEVLLGDEISPDGCRLWDWETNEKMDKDRFRFNLGSVEEKYQKVYDLICTP</sequence>
<dbReference type="GO" id="GO:0004639">
    <property type="term" value="F:phosphoribosylaminoimidazolesuccinocarboxamide synthase activity"/>
    <property type="evidence" value="ECO:0007669"/>
    <property type="project" value="UniProtKB-EC"/>
</dbReference>
<evidence type="ECO:0000256" key="3">
    <source>
        <dbReference type="ARBA" id="ARBA00012217"/>
    </source>
</evidence>
<keyword evidence="4" id="KW-0436">Ligase</keyword>
<evidence type="ECO:0000256" key="4">
    <source>
        <dbReference type="ARBA" id="ARBA00022598"/>
    </source>
</evidence>
<dbReference type="GO" id="GO:0009236">
    <property type="term" value="P:cobalamin biosynthetic process"/>
    <property type="evidence" value="ECO:0007669"/>
    <property type="project" value="InterPro"/>
</dbReference>
<dbReference type="PANTHER" id="PTHR43599:SF3">
    <property type="entry name" value="SI:DKEY-6E2.2"/>
    <property type="match status" value="1"/>
</dbReference>
<dbReference type="EC" id="6.3.2.6" evidence="3"/>
<dbReference type="SUPFAM" id="SSF56104">
    <property type="entry name" value="SAICAR synthase-like"/>
    <property type="match status" value="1"/>
</dbReference>
<dbReference type="FunFam" id="3.30.470.20:FF:000006">
    <property type="entry name" value="Phosphoribosylaminoimidazole-succinocarboxamide synthase"/>
    <property type="match status" value="1"/>
</dbReference>
<evidence type="ECO:0000256" key="6">
    <source>
        <dbReference type="ARBA" id="ARBA00022755"/>
    </source>
</evidence>
<evidence type="ECO:0000256" key="2">
    <source>
        <dbReference type="ARBA" id="ARBA00010190"/>
    </source>
</evidence>
<evidence type="ECO:0000256" key="5">
    <source>
        <dbReference type="ARBA" id="ARBA00022741"/>
    </source>
</evidence>
<evidence type="ECO:0000256" key="1">
    <source>
        <dbReference type="ARBA" id="ARBA00004672"/>
    </source>
</evidence>
<dbReference type="PROSITE" id="PS01057">
    <property type="entry name" value="SAICAR_SYNTHETASE_1"/>
    <property type="match status" value="1"/>
</dbReference>
<dbReference type="UniPathway" id="UPA00074">
    <property type="reaction ID" value="UER00131"/>
</dbReference>
<dbReference type="InterPro" id="IPR050089">
    <property type="entry name" value="SAICAR_synthetase"/>
</dbReference>
<dbReference type="InterPro" id="IPR033934">
    <property type="entry name" value="SAICAR_synt_PurC"/>
</dbReference>
<comment type="catalytic activity">
    <reaction evidence="8">
        <text>5-amino-1-(5-phospho-D-ribosyl)imidazole-4-carboxylate + L-aspartate + ATP = (2S)-2-[5-amino-1-(5-phospho-beta-D-ribosyl)imidazole-4-carboxamido]succinate + ADP + phosphate + 2 H(+)</text>
        <dbReference type="Rhea" id="RHEA:22628"/>
        <dbReference type="ChEBI" id="CHEBI:15378"/>
        <dbReference type="ChEBI" id="CHEBI:29991"/>
        <dbReference type="ChEBI" id="CHEBI:30616"/>
        <dbReference type="ChEBI" id="CHEBI:43474"/>
        <dbReference type="ChEBI" id="CHEBI:58443"/>
        <dbReference type="ChEBI" id="CHEBI:77657"/>
        <dbReference type="ChEBI" id="CHEBI:456216"/>
        <dbReference type="EC" id="6.3.2.6"/>
    </reaction>
</comment>
<evidence type="ECO:0000259" key="9">
    <source>
        <dbReference type="Pfam" id="PF01259"/>
    </source>
</evidence>
<dbReference type="CDD" id="cd01415">
    <property type="entry name" value="SAICAR_synt_PurC"/>
    <property type="match status" value="1"/>
</dbReference>